<sequence length="217" mass="22135">ERIGWVSVGSYTGGGAHTYANDGATTYGVNHNPDHTLSGYAWSPNVGWIKFNPTDGGVSIDPATGYFSGHAWGERIGWIKFAGTAQNSTAYRVAVQNYTVTPTAGSGGTVNPSVAQTVLQNAPLQLTVTPAANYTTDNAVTGDCPAGSWNGSAYTTGAIVADCAVGFSFTANSGGGGGYVPPPADPPPVIPPVDPPVIPPITPPVNPPIIPPLIDDD</sequence>
<accession>A0A839HF26</accession>
<reference evidence="1 2" key="1">
    <citation type="journal article" date="2020" name="Arch. Microbiol.">
        <title>The genome sequence of the giant phototrophic gammaproteobacterium Thiospirillum jenense gives insight into its physiological properties and phylogenetic relationships.</title>
        <authorList>
            <person name="Imhoff J.F."/>
            <person name="Meyer T.E."/>
            <person name="Kyndt J.A."/>
        </authorList>
    </citation>
    <scope>NUCLEOTIDE SEQUENCE [LARGE SCALE GENOMIC DNA]</scope>
    <source>
        <strain evidence="1 2">DSM 216</strain>
    </source>
</reference>
<evidence type="ECO:0000313" key="1">
    <source>
        <dbReference type="EMBL" id="MBB1127453.1"/>
    </source>
</evidence>
<evidence type="ECO:0000313" key="2">
    <source>
        <dbReference type="Proteomes" id="UP000548632"/>
    </source>
</evidence>
<feature type="non-terminal residue" evidence="1">
    <location>
        <position position="1"/>
    </location>
</feature>
<feature type="non-terminal residue" evidence="1">
    <location>
        <position position="217"/>
    </location>
</feature>
<dbReference type="RefSeq" id="WP_202985590.1">
    <property type="nucleotide sequence ID" value="NZ_JABVCQ010000102.1"/>
</dbReference>
<organism evidence="1 2">
    <name type="scientific">Thiospirillum jenense</name>
    <dbReference type="NCBI Taxonomy" id="1653858"/>
    <lineage>
        <taxon>Bacteria</taxon>
        <taxon>Pseudomonadati</taxon>
        <taxon>Pseudomonadota</taxon>
        <taxon>Gammaproteobacteria</taxon>
        <taxon>Chromatiales</taxon>
        <taxon>Chromatiaceae</taxon>
        <taxon>Thiospirillum</taxon>
    </lineage>
</organism>
<name>A0A839HF26_9GAMM</name>
<keyword evidence="2" id="KW-1185">Reference proteome</keyword>
<dbReference type="Proteomes" id="UP000548632">
    <property type="component" value="Unassembled WGS sequence"/>
</dbReference>
<dbReference type="EMBL" id="JABVCQ010000102">
    <property type="protein sequence ID" value="MBB1127453.1"/>
    <property type="molecule type" value="Genomic_DNA"/>
</dbReference>
<comment type="caution">
    <text evidence="1">The sequence shown here is derived from an EMBL/GenBank/DDBJ whole genome shotgun (WGS) entry which is preliminary data.</text>
</comment>
<gene>
    <name evidence="1" type="ORF">HUK38_14715</name>
</gene>
<dbReference type="AlphaFoldDB" id="A0A839HF26"/>
<protein>
    <submittedName>
        <fullName evidence="1">Uncharacterized protein</fullName>
    </submittedName>
</protein>
<proteinExistence type="predicted"/>